<dbReference type="PANTHER" id="PTHR12308">
    <property type="entry name" value="ANOCTAMIN"/>
    <property type="match status" value="1"/>
</dbReference>
<evidence type="ECO:0000256" key="5">
    <source>
        <dbReference type="SAM" id="MobiDB-lite"/>
    </source>
</evidence>
<keyword evidence="3 6" id="KW-1133">Transmembrane helix</keyword>
<keyword evidence="10" id="KW-1185">Reference proteome</keyword>
<dbReference type="GeneID" id="18869714"/>
<feature type="transmembrane region" description="Helical" evidence="6">
    <location>
        <begin position="502"/>
        <end position="526"/>
    </location>
</feature>
<dbReference type="OMA" id="MFGPVWP"/>
<evidence type="ECO:0000313" key="10">
    <source>
        <dbReference type="Proteomes" id="UP000000709"/>
    </source>
</evidence>
<dbReference type="eggNOG" id="KOG2513">
    <property type="taxonomic scope" value="Eukaryota"/>
</dbReference>
<reference evidence="9 10" key="1">
    <citation type="journal article" date="2011" name="Proc. Natl. Acad. Sci. U.S.A.">
        <title>Comparative genomics of xylose-fermenting fungi for enhanced biofuel production.</title>
        <authorList>
            <person name="Wohlbach D.J."/>
            <person name="Kuo A."/>
            <person name="Sato T.K."/>
            <person name="Potts K.M."/>
            <person name="Salamov A.A."/>
            <person name="LaButti K.M."/>
            <person name="Sun H."/>
            <person name="Clum A."/>
            <person name="Pangilinan J.L."/>
            <person name="Lindquist E.A."/>
            <person name="Lucas S."/>
            <person name="Lapidus A."/>
            <person name="Jin M."/>
            <person name="Gunawan C."/>
            <person name="Balan V."/>
            <person name="Dale B.E."/>
            <person name="Jeffries T.W."/>
            <person name="Zinkel R."/>
            <person name="Barry K.W."/>
            <person name="Grigoriev I.V."/>
            <person name="Gasch A.P."/>
        </authorList>
    </citation>
    <scope>NUCLEOTIDE SEQUENCE [LARGE SCALE GENOMIC DNA]</scope>
    <source>
        <strain evidence="10">NRRL Y-27907 / 11-Y1</strain>
    </source>
</reference>
<evidence type="ECO:0000256" key="3">
    <source>
        <dbReference type="ARBA" id="ARBA00022989"/>
    </source>
</evidence>
<evidence type="ECO:0000259" key="8">
    <source>
        <dbReference type="Pfam" id="PF20877"/>
    </source>
</evidence>
<dbReference type="Pfam" id="PF20877">
    <property type="entry name" value="Anoctamin_N"/>
    <property type="match status" value="1"/>
</dbReference>
<evidence type="ECO:0000256" key="1">
    <source>
        <dbReference type="ARBA" id="ARBA00004141"/>
    </source>
</evidence>
<keyword evidence="4 6" id="KW-0472">Membrane</keyword>
<evidence type="ECO:0000256" key="4">
    <source>
        <dbReference type="ARBA" id="ARBA00023136"/>
    </source>
</evidence>
<gene>
    <name evidence="9" type="ORF">SPAPADRAFT_133048</name>
</gene>
<protein>
    <submittedName>
        <fullName evidence="9">Uncharacterized protein</fullName>
    </submittedName>
</protein>
<dbReference type="GO" id="GO:0032541">
    <property type="term" value="C:cortical endoplasmic reticulum"/>
    <property type="evidence" value="ECO:0007669"/>
    <property type="project" value="TreeGrafter"/>
</dbReference>
<dbReference type="OrthoDB" id="296386at2759"/>
<dbReference type="AlphaFoldDB" id="G3AG71"/>
<organism evidence="10">
    <name type="scientific">Spathaspora passalidarum (strain NRRL Y-27907 / 11-Y1)</name>
    <dbReference type="NCBI Taxonomy" id="619300"/>
    <lineage>
        <taxon>Eukaryota</taxon>
        <taxon>Fungi</taxon>
        <taxon>Dikarya</taxon>
        <taxon>Ascomycota</taxon>
        <taxon>Saccharomycotina</taxon>
        <taxon>Pichiomycetes</taxon>
        <taxon>Debaryomycetaceae</taxon>
        <taxon>Spathaspora</taxon>
    </lineage>
</organism>
<dbReference type="RefSeq" id="XP_007372622.1">
    <property type="nucleotide sequence ID" value="XM_007372560.1"/>
</dbReference>
<feature type="transmembrane region" description="Helical" evidence="6">
    <location>
        <begin position="174"/>
        <end position="191"/>
    </location>
</feature>
<dbReference type="EMBL" id="GL996499">
    <property type="protein sequence ID" value="EGW35210.1"/>
    <property type="molecule type" value="Genomic_DNA"/>
</dbReference>
<feature type="domain" description="Anoctamin alpha-beta plait" evidence="8">
    <location>
        <begin position="9"/>
        <end position="123"/>
    </location>
</feature>
<dbReference type="GO" id="GO:0016020">
    <property type="term" value="C:membrane"/>
    <property type="evidence" value="ECO:0007669"/>
    <property type="project" value="UniProtKB-SubCell"/>
</dbReference>
<feature type="compositionally biased region" description="Low complexity" evidence="5">
    <location>
        <begin position="808"/>
        <end position="825"/>
    </location>
</feature>
<feature type="domain" description="Anoctamin transmembrane" evidence="7">
    <location>
        <begin position="157"/>
        <end position="623"/>
    </location>
</feature>
<name>G3AG71_SPAPN</name>
<dbReference type="HOGENOM" id="CLU_013423_0_0_1"/>
<evidence type="ECO:0000259" key="7">
    <source>
        <dbReference type="Pfam" id="PF04547"/>
    </source>
</evidence>
<dbReference type="Pfam" id="PF04547">
    <property type="entry name" value="Anoctamin"/>
    <property type="match status" value="1"/>
</dbReference>
<dbReference type="InterPro" id="IPR049452">
    <property type="entry name" value="Anoctamin_TM"/>
</dbReference>
<dbReference type="InterPro" id="IPR049456">
    <property type="entry name" value="Anoctamin_N_fung"/>
</dbReference>
<feature type="compositionally biased region" description="Basic residues" evidence="5">
    <location>
        <begin position="831"/>
        <end position="846"/>
    </location>
</feature>
<accession>G3AG71</accession>
<dbReference type="Proteomes" id="UP000000709">
    <property type="component" value="Unassembled WGS sequence"/>
</dbReference>
<evidence type="ECO:0000256" key="2">
    <source>
        <dbReference type="ARBA" id="ARBA00022692"/>
    </source>
</evidence>
<evidence type="ECO:0000256" key="6">
    <source>
        <dbReference type="SAM" id="Phobius"/>
    </source>
</evidence>
<dbReference type="PANTHER" id="PTHR12308:SF73">
    <property type="entry name" value="ANOCTAMIN"/>
    <property type="match status" value="1"/>
</dbReference>
<proteinExistence type="predicted"/>
<feature type="region of interest" description="Disordered" evidence="5">
    <location>
        <begin position="792"/>
        <end position="846"/>
    </location>
</feature>
<comment type="subcellular location">
    <subcellularLocation>
        <location evidence="1">Membrane</location>
        <topology evidence="1">Multi-pass membrane protein</topology>
    </subcellularLocation>
</comment>
<dbReference type="InterPro" id="IPR007632">
    <property type="entry name" value="Anoctamin"/>
</dbReference>
<keyword evidence="2 6" id="KW-0812">Transmembrane</keyword>
<feature type="transmembrane region" description="Helical" evidence="6">
    <location>
        <begin position="426"/>
        <end position="444"/>
    </location>
</feature>
<sequence>MTLAIQELNPDFYLSIDYPQENGIPTSAAKAQLTKLVETLYADGFAAQIRPGDASHLLVFIKLLSSKCIDEIEKDLVKSFEFGVTAKDDVYSARLRVINKYLRTRKSIGGCGITPNAGEWKFVNDIVPITSAFDDSTLIEDLKSSFTESPVLTTNRIKNQYGIKIALYFEYFKFYMLWLVSLSVIGLVSYFKVKKTYSLAYTLVNLLWGTLFITFWNRKQSFLVNFWGVQNCHLVEEHYSELAELNSRHEPKNDPAPQESRRYVLFLKQLAFVPIALGFTAVLVSYQLSCFVIEIFLTDVYDGPGKSLLTLLPTILISVFVPILTIVYNLVIAQVIKWENHDNSYSRNNSVLIKTFVLNFLTSYVPLIITSFIYLPFAHLIQPHLGDIKSTISTYVTKDRFYYKYLIMLKKQEDFKMNQNRLNAQFFYFIVTNQVIQFILKYFLPLILAKLTDLVETKLLKKEKFEPKDEPTEAVWLHNIRSSLKRPVYDVNDDFRSLILQYGYLIMFGPVWPLAPLVCLIFNLIIFRVDQFKLANAKYFKPPLPSRSDSIHPWNKSLFFLTWVASVISPVVTAFYRHGTQPPKTLGQLALKNASVNVSSFLKLMLLMFTTEHGFLILSYTLYRLSDLFKSDIEWQNDFGSNDLKLRLEYYKDKEKPNIVMINDVGWEGFTVENTLGLAAPSDTDAAIEKIDTPKGGYSTSAQANITQAASRVEEKTKEIEQLPDTVPVPVPAVVDDKVEDISTEPIVIGSKEALDKIKDSTDEIISTKNSEGDLQYSTIDSNAHAEVTKVFPREDVSTSTSSNQAPSITSSSEVSRSDSMNSSSRDSRDKGKKRSGLKKIFKSKK</sequence>
<feature type="transmembrane region" description="Helical" evidence="6">
    <location>
        <begin position="198"/>
        <end position="216"/>
    </location>
</feature>
<feature type="compositionally biased region" description="Polar residues" evidence="5">
    <location>
        <begin position="798"/>
        <end position="807"/>
    </location>
</feature>
<evidence type="ECO:0000313" key="9">
    <source>
        <dbReference type="EMBL" id="EGW35210.1"/>
    </source>
</evidence>
<dbReference type="KEGG" id="spaa:SPAPADRAFT_133048"/>
<feature type="transmembrane region" description="Helical" evidence="6">
    <location>
        <begin position="356"/>
        <end position="375"/>
    </location>
</feature>
<dbReference type="GO" id="GO:0005254">
    <property type="term" value="F:chloride channel activity"/>
    <property type="evidence" value="ECO:0007669"/>
    <property type="project" value="TreeGrafter"/>
</dbReference>
<dbReference type="InParanoid" id="G3AG71"/>
<feature type="transmembrane region" description="Helical" evidence="6">
    <location>
        <begin position="309"/>
        <end position="336"/>
    </location>
</feature>
<feature type="transmembrane region" description="Helical" evidence="6">
    <location>
        <begin position="557"/>
        <end position="576"/>
    </location>
</feature>
<dbReference type="STRING" id="619300.G3AG71"/>
<feature type="transmembrane region" description="Helical" evidence="6">
    <location>
        <begin position="601"/>
        <end position="623"/>
    </location>
</feature>
<feature type="transmembrane region" description="Helical" evidence="6">
    <location>
        <begin position="271"/>
        <end position="297"/>
    </location>
</feature>